<reference evidence="1 2" key="1">
    <citation type="submission" date="2018-11" db="EMBL/GenBank/DDBJ databases">
        <title>The genome draft of YIM 96095.</title>
        <authorList>
            <person name="Tang S.-K."/>
            <person name="Chunyu W.-X."/>
            <person name="Feng Y.-Z."/>
        </authorList>
    </citation>
    <scope>NUCLEOTIDE SEQUENCE [LARGE SCALE GENOMIC DNA]</scope>
    <source>
        <strain evidence="1 2">YIM 96095</strain>
    </source>
</reference>
<name>A0A3N0EI10_9ACTN</name>
<dbReference type="AlphaFoldDB" id="A0A3N0EI10"/>
<dbReference type="InterPro" id="IPR009057">
    <property type="entry name" value="Homeodomain-like_sf"/>
</dbReference>
<dbReference type="SUPFAM" id="SSF46689">
    <property type="entry name" value="Homeodomain-like"/>
    <property type="match status" value="1"/>
</dbReference>
<dbReference type="EMBL" id="RJMB01000001">
    <property type="protein sequence ID" value="RNL87525.1"/>
    <property type="molecule type" value="Genomic_DNA"/>
</dbReference>
<sequence>MRAAGVGKGSVYLYWSTKEDLPVGLFGRDLLARLEEVRAVLAGEAGPRAAQPPDAAGPPH</sequence>
<organism evidence="1 2">
    <name type="scientific">Halostreptopolyspora alba</name>
    <dbReference type="NCBI Taxonomy" id="2487137"/>
    <lineage>
        <taxon>Bacteria</taxon>
        <taxon>Bacillati</taxon>
        <taxon>Actinomycetota</taxon>
        <taxon>Actinomycetes</taxon>
        <taxon>Streptosporangiales</taxon>
        <taxon>Nocardiopsidaceae</taxon>
        <taxon>Halostreptopolyspora</taxon>
    </lineage>
</organism>
<evidence type="ECO:0000313" key="2">
    <source>
        <dbReference type="Proteomes" id="UP000269198"/>
    </source>
</evidence>
<protein>
    <submittedName>
        <fullName evidence="1">TetR/AcrR family transcriptional regulator</fullName>
    </submittedName>
</protein>
<proteinExistence type="predicted"/>
<keyword evidence="2" id="KW-1185">Reference proteome</keyword>
<dbReference type="Gene3D" id="1.10.357.10">
    <property type="entry name" value="Tetracycline Repressor, domain 2"/>
    <property type="match status" value="1"/>
</dbReference>
<evidence type="ECO:0000313" key="1">
    <source>
        <dbReference type="EMBL" id="RNL87525.1"/>
    </source>
</evidence>
<gene>
    <name evidence="1" type="ORF">EFW17_01545</name>
</gene>
<dbReference type="OrthoDB" id="3682047at2"/>
<accession>A0A3N0EI10</accession>
<comment type="caution">
    <text evidence="1">The sequence shown here is derived from an EMBL/GenBank/DDBJ whole genome shotgun (WGS) entry which is preliminary data.</text>
</comment>
<dbReference type="Proteomes" id="UP000269198">
    <property type="component" value="Unassembled WGS sequence"/>
</dbReference>